<dbReference type="InterPro" id="IPR036179">
    <property type="entry name" value="Ig-like_dom_sf"/>
</dbReference>
<feature type="chain" id="PRO_5044025068" evidence="3">
    <location>
        <begin position="28"/>
        <end position="281"/>
    </location>
</feature>
<accession>A0AAW1Z005</accession>
<evidence type="ECO:0000256" key="3">
    <source>
        <dbReference type="SAM" id="SignalP"/>
    </source>
</evidence>
<feature type="signal peptide" evidence="3">
    <location>
        <begin position="1"/>
        <end position="27"/>
    </location>
</feature>
<feature type="transmembrane region" description="Helical" evidence="2">
    <location>
        <begin position="143"/>
        <end position="168"/>
    </location>
</feature>
<dbReference type="SUPFAM" id="SSF48726">
    <property type="entry name" value="Immunoglobulin"/>
    <property type="match status" value="1"/>
</dbReference>
<keyword evidence="2" id="KW-1133">Transmembrane helix</keyword>
<sequence length="281" mass="30974">MKTIVTISLALLSALIVAGSTFEATEGQNITIYFDIDDVETADPVKITFKKDKEKPSVIAQRPWTYDENPPAGVSLLVEKRRLSVTIQNVSISRNSGLYTAQAFFGKNVSEVNAVLVVNERPFSSSPAPPQTSSPKSPNSSQYQGLLITGVIISCGIIIIILASRYFWKHRRARLETPPHSESVTVSLNDCGENLKALLPDTESSPHTCTPKPPDSSDLLWLCALIPVVIVISGVVYFWKRRRAKMDLQSLDVPVSVEETRPEPAQSSVRPCSFTEDECER</sequence>
<dbReference type="AlphaFoldDB" id="A0AAW1Z005"/>
<proteinExistence type="predicted"/>
<dbReference type="Proteomes" id="UP001479290">
    <property type="component" value="Unassembled WGS sequence"/>
</dbReference>
<protein>
    <submittedName>
        <fullName evidence="4">Uncharacterized protein</fullName>
    </submittedName>
</protein>
<evidence type="ECO:0000256" key="1">
    <source>
        <dbReference type="SAM" id="MobiDB-lite"/>
    </source>
</evidence>
<evidence type="ECO:0000313" key="4">
    <source>
        <dbReference type="EMBL" id="KAK9954696.1"/>
    </source>
</evidence>
<reference evidence="4 5" key="1">
    <citation type="submission" date="2024-05" db="EMBL/GenBank/DDBJ databases">
        <title>A high-quality chromosomal-level genome assembly of Topmouth culter (Culter alburnus).</title>
        <authorList>
            <person name="Zhao H."/>
        </authorList>
    </citation>
    <scope>NUCLEOTIDE SEQUENCE [LARGE SCALE GENOMIC DNA]</scope>
    <source>
        <strain evidence="4">CATC2023</strain>
        <tissue evidence="4">Muscle</tissue>
    </source>
</reference>
<comment type="caution">
    <text evidence="4">The sequence shown here is derived from an EMBL/GenBank/DDBJ whole genome shotgun (WGS) entry which is preliminary data.</text>
</comment>
<gene>
    <name evidence="4" type="ORF">ABG768_016745</name>
</gene>
<dbReference type="EMBL" id="JAWDJR010000022">
    <property type="protein sequence ID" value="KAK9954696.1"/>
    <property type="molecule type" value="Genomic_DNA"/>
</dbReference>
<evidence type="ECO:0000256" key="2">
    <source>
        <dbReference type="SAM" id="Phobius"/>
    </source>
</evidence>
<keyword evidence="2" id="KW-0472">Membrane</keyword>
<name>A0AAW1Z005_CULAL</name>
<evidence type="ECO:0000313" key="5">
    <source>
        <dbReference type="Proteomes" id="UP001479290"/>
    </source>
</evidence>
<feature type="transmembrane region" description="Helical" evidence="2">
    <location>
        <begin position="219"/>
        <end position="239"/>
    </location>
</feature>
<keyword evidence="2" id="KW-0812">Transmembrane</keyword>
<keyword evidence="5" id="KW-1185">Reference proteome</keyword>
<organism evidence="4 5">
    <name type="scientific">Culter alburnus</name>
    <name type="common">Topmouth culter</name>
    <dbReference type="NCBI Taxonomy" id="194366"/>
    <lineage>
        <taxon>Eukaryota</taxon>
        <taxon>Metazoa</taxon>
        <taxon>Chordata</taxon>
        <taxon>Craniata</taxon>
        <taxon>Vertebrata</taxon>
        <taxon>Euteleostomi</taxon>
        <taxon>Actinopterygii</taxon>
        <taxon>Neopterygii</taxon>
        <taxon>Teleostei</taxon>
        <taxon>Ostariophysi</taxon>
        <taxon>Cypriniformes</taxon>
        <taxon>Xenocyprididae</taxon>
        <taxon>Xenocypridinae</taxon>
        <taxon>Culter</taxon>
    </lineage>
</organism>
<keyword evidence="3" id="KW-0732">Signal</keyword>
<feature type="region of interest" description="Disordered" evidence="1">
    <location>
        <begin position="259"/>
        <end position="281"/>
    </location>
</feature>